<dbReference type="RefSeq" id="WP_244821365.1">
    <property type="nucleotide sequence ID" value="NZ_CP112998.1"/>
</dbReference>
<dbReference type="KEGG" id="dpf:ON006_27340"/>
<dbReference type="EMBL" id="CP112998">
    <property type="protein sequence ID" value="WAC11434.1"/>
    <property type="molecule type" value="Genomic_DNA"/>
</dbReference>
<name>A0A9E8N7Q3_9BACT</name>
<dbReference type="AlphaFoldDB" id="A0A9E8N7Q3"/>
<protein>
    <submittedName>
        <fullName evidence="1">ImmA/IrrE family metallo-endopeptidase</fullName>
    </submittedName>
</protein>
<evidence type="ECO:0000313" key="2">
    <source>
        <dbReference type="Proteomes" id="UP001164653"/>
    </source>
</evidence>
<dbReference type="Proteomes" id="UP001164653">
    <property type="component" value="Chromosome"/>
</dbReference>
<reference evidence="1" key="1">
    <citation type="submission" date="2022-11" db="EMBL/GenBank/DDBJ databases">
        <title>Dyadobacter pollutisoli sp. nov., isolated from plastic dumped soil.</title>
        <authorList>
            <person name="Kim J.M."/>
            <person name="Kim K.R."/>
            <person name="Lee J.K."/>
            <person name="Hao L."/>
            <person name="Jeon C.O."/>
        </authorList>
    </citation>
    <scope>NUCLEOTIDE SEQUENCE</scope>
    <source>
        <strain evidence="1">U1</strain>
    </source>
</reference>
<gene>
    <name evidence="1" type="ORF">ON006_27340</name>
</gene>
<proteinExistence type="predicted"/>
<accession>A0A9E8N7Q3</accession>
<organism evidence="1 2">
    <name type="scientific">Dyadobacter pollutisoli</name>
    <dbReference type="NCBI Taxonomy" id="2910158"/>
    <lineage>
        <taxon>Bacteria</taxon>
        <taxon>Pseudomonadati</taxon>
        <taxon>Bacteroidota</taxon>
        <taxon>Cytophagia</taxon>
        <taxon>Cytophagales</taxon>
        <taxon>Spirosomataceae</taxon>
        <taxon>Dyadobacter</taxon>
    </lineage>
</organism>
<sequence length="408" mass="47233">MGNNDIPINISDLFEQVGSGPSVSFSEMVEQKKLELGITDFQMSKILGIPKNTFYRMTKRISEGDVESLDYFSIIKISQLFNLDVQDLTKTYVGSLNSEHIGQIEDARKANYILRTFDVKGLKDLNFISSTTDFQHIENRIKSFFHLDSIFDYSHEVGRVLFSKLHNSNDKMRELWVRSAFFQFEKIENTNEFNREVLLSLVKNIRPYTRYEEKGFLTVIRALFGVGITVIVQPSPPKAKVRGGTFVVNGRPCIAITDYNNNYATLWFALMHELFHVLNDLDQLKVLKYALTEDGAADLFLLQEEDADWFAREMLFPREFMNYIKHLINSPTSVAKYAEEKRVHPAIIYSFFCYEANKEMGKNLYGLYQQYFGKTDTALRSLKTNPFGKESIFEEISLIKKRLTVETN</sequence>
<keyword evidence="2" id="KW-1185">Reference proteome</keyword>
<evidence type="ECO:0000313" key="1">
    <source>
        <dbReference type="EMBL" id="WAC11434.1"/>
    </source>
</evidence>